<name>A0ABQ3DIW0_9ACTN</name>
<protein>
    <submittedName>
        <fullName evidence="2">Uncharacterized protein</fullName>
    </submittedName>
</protein>
<reference evidence="3" key="1">
    <citation type="journal article" date="2019" name="Int. J. Syst. Evol. Microbiol.">
        <title>The Global Catalogue of Microorganisms (GCM) 10K type strain sequencing project: providing services to taxonomists for standard genome sequencing and annotation.</title>
        <authorList>
            <consortium name="The Broad Institute Genomics Platform"/>
            <consortium name="The Broad Institute Genome Sequencing Center for Infectious Disease"/>
            <person name="Wu L."/>
            <person name="Ma J."/>
        </authorList>
    </citation>
    <scope>NUCLEOTIDE SEQUENCE [LARGE SCALE GENOMIC DNA]</scope>
    <source>
        <strain evidence="3">JCM 4737</strain>
    </source>
</reference>
<organism evidence="2 3">
    <name type="scientific">Streptomyces chryseus</name>
    <dbReference type="NCBI Taxonomy" id="68186"/>
    <lineage>
        <taxon>Bacteria</taxon>
        <taxon>Bacillati</taxon>
        <taxon>Actinomycetota</taxon>
        <taxon>Actinomycetes</taxon>
        <taxon>Kitasatosporales</taxon>
        <taxon>Streptomycetaceae</taxon>
        <taxon>Streptomyces</taxon>
    </lineage>
</organism>
<dbReference type="Proteomes" id="UP000599437">
    <property type="component" value="Unassembled WGS sequence"/>
</dbReference>
<dbReference type="EMBL" id="BMVO01000005">
    <property type="protein sequence ID" value="GHA99765.1"/>
    <property type="molecule type" value="Genomic_DNA"/>
</dbReference>
<feature type="region of interest" description="Disordered" evidence="1">
    <location>
        <begin position="64"/>
        <end position="85"/>
    </location>
</feature>
<keyword evidence="3" id="KW-1185">Reference proteome</keyword>
<gene>
    <name evidence="2" type="ORF">GCM10010346_23280</name>
</gene>
<evidence type="ECO:0000256" key="1">
    <source>
        <dbReference type="SAM" id="MobiDB-lite"/>
    </source>
</evidence>
<proteinExistence type="predicted"/>
<sequence>MAWPKYTAGAPPGAVTETMKELAGGCLRLVDSNERRSSVDPPLSSGNDEHAFPDNIKHYCLKPRPPSIHTKKQIGGDTHAAARTA</sequence>
<evidence type="ECO:0000313" key="3">
    <source>
        <dbReference type="Proteomes" id="UP000599437"/>
    </source>
</evidence>
<comment type="caution">
    <text evidence="2">The sequence shown here is derived from an EMBL/GenBank/DDBJ whole genome shotgun (WGS) entry which is preliminary data.</text>
</comment>
<evidence type="ECO:0000313" key="2">
    <source>
        <dbReference type="EMBL" id="GHA99765.1"/>
    </source>
</evidence>
<accession>A0ABQ3DIW0</accession>